<proteinExistence type="predicted"/>
<accession>X0X000</accession>
<dbReference type="SUPFAM" id="SSF51338">
    <property type="entry name" value="Composite domain of metallo-dependent hydrolases"/>
    <property type="match status" value="1"/>
</dbReference>
<organism evidence="1">
    <name type="scientific">marine sediment metagenome</name>
    <dbReference type="NCBI Taxonomy" id="412755"/>
    <lineage>
        <taxon>unclassified sequences</taxon>
        <taxon>metagenomes</taxon>
        <taxon>ecological metagenomes</taxon>
    </lineage>
</organism>
<evidence type="ECO:0000313" key="1">
    <source>
        <dbReference type="EMBL" id="GAG28787.1"/>
    </source>
</evidence>
<dbReference type="InterPro" id="IPR011059">
    <property type="entry name" value="Metal-dep_hydrolase_composite"/>
</dbReference>
<comment type="caution">
    <text evidence="1">The sequence shown here is derived from an EMBL/GenBank/DDBJ whole genome shotgun (WGS) entry which is preliminary data.</text>
</comment>
<dbReference type="EMBL" id="BARS01047632">
    <property type="protein sequence ID" value="GAG28787.1"/>
    <property type="molecule type" value="Genomic_DNA"/>
</dbReference>
<protein>
    <submittedName>
        <fullName evidence="1">Uncharacterized protein</fullName>
    </submittedName>
</protein>
<sequence>MDIIARGKYVITDASAGENGLLTDGAAYFSGGKVLEVGNYESLRKKYPQAT</sequence>
<reference evidence="1" key="1">
    <citation type="journal article" date="2014" name="Front. Microbiol.">
        <title>High frequency of phylogenetically diverse reductive dehalogenase-homologous genes in deep subseafloor sedimentary metagenomes.</title>
        <authorList>
            <person name="Kawai M."/>
            <person name="Futagami T."/>
            <person name="Toyoda A."/>
            <person name="Takaki Y."/>
            <person name="Nishi S."/>
            <person name="Hori S."/>
            <person name="Arai W."/>
            <person name="Tsubouchi T."/>
            <person name="Morono Y."/>
            <person name="Uchiyama I."/>
            <person name="Ito T."/>
            <person name="Fujiyama A."/>
            <person name="Inagaki F."/>
            <person name="Takami H."/>
        </authorList>
    </citation>
    <scope>NUCLEOTIDE SEQUENCE</scope>
    <source>
        <strain evidence="1">Expedition CK06-06</strain>
    </source>
</reference>
<gene>
    <name evidence="1" type="ORF">S01H1_71528</name>
</gene>
<dbReference type="Gene3D" id="2.30.40.10">
    <property type="entry name" value="Urease, subunit C, domain 1"/>
    <property type="match status" value="1"/>
</dbReference>
<feature type="non-terminal residue" evidence="1">
    <location>
        <position position="51"/>
    </location>
</feature>
<dbReference type="AlphaFoldDB" id="X0X000"/>
<dbReference type="GO" id="GO:0016810">
    <property type="term" value="F:hydrolase activity, acting on carbon-nitrogen (but not peptide) bonds"/>
    <property type="evidence" value="ECO:0007669"/>
    <property type="project" value="InterPro"/>
</dbReference>
<name>X0X000_9ZZZZ</name>